<evidence type="ECO:0000256" key="1">
    <source>
        <dbReference type="SAM" id="Phobius"/>
    </source>
</evidence>
<proteinExistence type="predicted"/>
<reference evidence="2 3" key="2">
    <citation type="submission" date="2014-03" db="EMBL/GenBank/DDBJ databases">
        <title>The Genome Sequence of Anncaliia algerae insect isolate PRA339.</title>
        <authorList>
            <consortium name="The Broad Institute Genome Sequencing Platform"/>
            <consortium name="The Broad Institute Genome Sequencing Center for Infectious Disease"/>
            <person name="Cuomo C."/>
            <person name="Becnel J."/>
            <person name="Sanscrainte N."/>
            <person name="Walker B."/>
            <person name="Young S.K."/>
            <person name="Zeng Q."/>
            <person name="Gargeya S."/>
            <person name="Fitzgerald M."/>
            <person name="Haas B."/>
            <person name="Abouelleil A."/>
            <person name="Alvarado L."/>
            <person name="Arachchi H.M."/>
            <person name="Berlin A.M."/>
            <person name="Chapman S.B."/>
            <person name="Dewar J."/>
            <person name="Goldberg J."/>
            <person name="Griggs A."/>
            <person name="Gujja S."/>
            <person name="Hansen M."/>
            <person name="Howarth C."/>
            <person name="Imamovic A."/>
            <person name="Larimer J."/>
            <person name="McCowan C."/>
            <person name="Murphy C."/>
            <person name="Neiman D."/>
            <person name="Pearson M."/>
            <person name="Priest M."/>
            <person name="Roberts A."/>
            <person name="Saif S."/>
            <person name="Shea T."/>
            <person name="Sisk P."/>
            <person name="Sykes S."/>
            <person name="Wortman J."/>
            <person name="Nusbaum C."/>
            <person name="Birren B."/>
        </authorList>
    </citation>
    <scope>NUCLEOTIDE SEQUENCE [LARGE SCALE GENOMIC DNA]</scope>
    <source>
        <strain evidence="2 3">PRA339</strain>
    </source>
</reference>
<organism evidence="2 3">
    <name type="scientific">Anncaliia algerae PRA339</name>
    <dbReference type="NCBI Taxonomy" id="1288291"/>
    <lineage>
        <taxon>Eukaryota</taxon>
        <taxon>Fungi</taxon>
        <taxon>Fungi incertae sedis</taxon>
        <taxon>Microsporidia</taxon>
        <taxon>Tubulinosematoidea</taxon>
        <taxon>Tubulinosematidae</taxon>
        <taxon>Anncaliia</taxon>
    </lineage>
</organism>
<keyword evidence="1" id="KW-0472">Membrane</keyword>
<accession>A0A059F1Q0</accession>
<dbReference type="VEuPathDB" id="MicrosporidiaDB:H312_01359"/>
<sequence length="106" mass="12640">MLSWIKNSKNKTILYARKVEVSCVQIVYSWEIYWKRYITFIIYNYICILLKLYNFLTLNTNCCALNLANIFSKLLYCNINFKIINIFITYIDKGGILTIPFNFPLI</sequence>
<name>A0A059F1Q0_9MICR</name>
<protein>
    <submittedName>
        <fullName evidence="2">Uncharacterized protein</fullName>
    </submittedName>
</protein>
<keyword evidence="1" id="KW-0812">Transmembrane</keyword>
<evidence type="ECO:0000313" key="3">
    <source>
        <dbReference type="Proteomes" id="UP000030655"/>
    </source>
</evidence>
<dbReference type="HOGENOM" id="CLU_2222598_0_0_1"/>
<keyword evidence="3" id="KW-1185">Reference proteome</keyword>
<dbReference type="AlphaFoldDB" id="A0A059F1Q0"/>
<reference evidence="3" key="1">
    <citation type="submission" date="2013-02" db="EMBL/GenBank/DDBJ databases">
        <authorList>
            <consortium name="The Broad Institute Genome Sequencing Platform"/>
            <person name="Cuomo C."/>
            <person name="Becnel J."/>
            <person name="Sanscrainte N."/>
            <person name="Walker B."/>
            <person name="Young S.K."/>
            <person name="Zeng Q."/>
            <person name="Gargeya S."/>
            <person name="Fitzgerald M."/>
            <person name="Haas B."/>
            <person name="Abouelleil A."/>
            <person name="Alvarado L."/>
            <person name="Arachchi H.M."/>
            <person name="Berlin A.M."/>
            <person name="Chapman S.B."/>
            <person name="Dewar J."/>
            <person name="Goldberg J."/>
            <person name="Griggs A."/>
            <person name="Gujja S."/>
            <person name="Hansen M."/>
            <person name="Howarth C."/>
            <person name="Imamovic A."/>
            <person name="Larimer J."/>
            <person name="McCowan C."/>
            <person name="Murphy C."/>
            <person name="Neiman D."/>
            <person name="Pearson M."/>
            <person name="Priest M."/>
            <person name="Roberts A."/>
            <person name="Saif S."/>
            <person name="Shea T."/>
            <person name="Sisk P."/>
            <person name="Sykes S."/>
            <person name="Wortman J."/>
            <person name="Nusbaum C."/>
            <person name="Birren B."/>
        </authorList>
    </citation>
    <scope>NUCLEOTIDE SEQUENCE [LARGE SCALE GENOMIC DNA]</scope>
    <source>
        <strain evidence="3">PRA339</strain>
    </source>
</reference>
<dbReference type="EMBL" id="KK365147">
    <property type="protein sequence ID" value="KCZ81213.1"/>
    <property type="molecule type" value="Genomic_DNA"/>
</dbReference>
<evidence type="ECO:0000313" key="2">
    <source>
        <dbReference type="EMBL" id="KCZ81213.1"/>
    </source>
</evidence>
<feature type="transmembrane region" description="Helical" evidence="1">
    <location>
        <begin position="37"/>
        <end position="56"/>
    </location>
</feature>
<gene>
    <name evidence="2" type="ORF">H312_01359</name>
</gene>
<keyword evidence="1" id="KW-1133">Transmembrane helix</keyword>
<dbReference type="Proteomes" id="UP000030655">
    <property type="component" value="Unassembled WGS sequence"/>
</dbReference>